<dbReference type="OrthoDB" id="1001388at2759"/>
<dbReference type="Gene3D" id="3.60.10.10">
    <property type="entry name" value="Endonuclease/exonuclease/phosphatase"/>
    <property type="match status" value="1"/>
</dbReference>
<dbReference type="InterPro" id="IPR036691">
    <property type="entry name" value="Endo/exonu/phosph_ase_sf"/>
</dbReference>
<feature type="compositionally biased region" description="Basic and acidic residues" evidence="1">
    <location>
        <begin position="252"/>
        <end position="262"/>
    </location>
</feature>
<dbReference type="PANTHER" id="PTHR33710:SF62">
    <property type="entry name" value="DUF4283 DOMAIN PROTEIN"/>
    <property type="match status" value="1"/>
</dbReference>
<sequence>MEKSSSADVWGVPPSTSTTPMKGLPGSSIPLHHLGPSVMCLRELLLQLLCPYQFTLIGKFSVRHPNLDAIRIFFAKLKLSGNYSIGLLDARHVSIQLSNDLDYSRSIFGHPLQTDQATANRSRPSIARVLVEIDITKKHPKDIWIGSENFGYLQKVDFEKVPDFCLHCKIHGHAIHDCFVAHPQLKKNSEGKKVLNVPADGDSNVMDGSGALEGDDLNPPLSKPYNKEDDTESSSFDTNNGDPSLLENSMEGETKDIKSRDEAIEENETSDSEENMAGGKYEEATSSLTVKNKAVNENRACSSLKNCTNDIGTTHGLPGTKCDEKESYLKGLEDISDGMEEGEIEIVLPVDNLNVLNDDFVSDPNYKGKKVEDDFIVHSKKKGKNKKGVGASPSKDRVKNLCRINDIQLLILLEPFVSTSKLDSVRRVMGFDYDFGNFTNKIWIFWTHFITLDILIDMPQVIHASITINHISCFASFVYASCTRMGRKILWDQLYSFATTINAPWMVGGDFNIITNSSERIGGKPPNFLAMEDFNDMISNCNFHDIGFSGSCFTWNKGTMWKRLDRILFNDQWISSFYNTHTENLIRTLSDHSPLLLNVLNNTNISFQPFRFQNMWLLDDRFENIVKSNWEAPLFPDNNATGMVRFWLNLKRLKQPLRWWNKCIFKNVFTNIKNVESNVANADLAYMHDASSTNLSNLNIAKHTLFNLQEKEEAFWRQKASAKFLVDGDRNTSYFHNIANHNKTSRTIHKLTTPDGEEITNADLIASSGTKFFEKVFNNNFKPDLNTDFYFMPSIVSSDDNAMLTNIPTEEEILNILKDMNSDSVAGPDGFTNKFFQNSWSIIKQDVIDAVVDFFEEQTGFVKGRSIFYNVLLAQELVHDLNAKISGGNVIFKMDITKAYDNLNWSRNASKHENIGMNALNVIAKNCINTAIHLGLKLLIEPISKKEKLIYWRRPVYNCFKLKTDGYFNNLNGMGVMAYAGPSPGTNTLQAEIDSLLYGIQLCLSLGNAVADGLAKLGCAMNDFLLFNHNSLPREIKGLTKLDRASVFVSLGGVPVANAWKGSNYGGAIFPVSYFLSWWVCCCGSGLSIGFILCKHRFLLDIWEPSNVLFVTMAEVYAERLDLSLPKNDPPARSSFERSELEAPSKDIVTLF</sequence>
<reference evidence="3" key="1">
    <citation type="journal article" date="2022" name="Front. Genet.">
        <title>Chromosome-Scale Assembly of the Dendrobium nobile Genome Provides Insights Into the Molecular Mechanism of the Biosynthesis of the Medicinal Active Ingredient of Dendrobium.</title>
        <authorList>
            <person name="Xu Q."/>
            <person name="Niu S.-C."/>
            <person name="Li K.-L."/>
            <person name="Zheng P.-J."/>
            <person name="Zhang X.-J."/>
            <person name="Jia Y."/>
            <person name="Liu Y."/>
            <person name="Niu Y.-X."/>
            <person name="Yu L.-H."/>
            <person name="Chen D.-F."/>
            <person name="Zhang G.-Q."/>
        </authorList>
    </citation>
    <scope>NUCLEOTIDE SEQUENCE</scope>
    <source>
        <tissue evidence="3">Leaf</tissue>
    </source>
</reference>
<proteinExistence type="predicted"/>
<dbReference type="GO" id="GO:0003824">
    <property type="term" value="F:catalytic activity"/>
    <property type="evidence" value="ECO:0007669"/>
    <property type="project" value="InterPro"/>
</dbReference>
<organism evidence="3 4">
    <name type="scientific">Dendrobium nobile</name>
    <name type="common">Orchid</name>
    <dbReference type="NCBI Taxonomy" id="94219"/>
    <lineage>
        <taxon>Eukaryota</taxon>
        <taxon>Viridiplantae</taxon>
        <taxon>Streptophyta</taxon>
        <taxon>Embryophyta</taxon>
        <taxon>Tracheophyta</taxon>
        <taxon>Spermatophyta</taxon>
        <taxon>Magnoliopsida</taxon>
        <taxon>Liliopsida</taxon>
        <taxon>Asparagales</taxon>
        <taxon>Orchidaceae</taxon>
        <taxon>Epidendroideae</taxon>
        <taxon>Malaxideae</taxon>
        <taxon>Dendrobiinae</taxon>
        <taxon>Dendrobium</taxon>
    </lineage>
</organism>
<dbReference type="PANTHER" id="PTHR33710">
    <property type="entry name" value="BNAC02G09200D PROTEIN"/>
    <property type="match status" value="1"/>
</dbReference>
<gene>
    <name evidence="3" type="ORF">KFK09_026349</name>
</gene>
<feature type="compositionally biased region" description="Acidic residues" evidence="1">
    <location>
        <begin position="263"/>
        <end position="274"/>
    </location>
</feature>
<keyword evidence="4" id="KW-1185">Reference proteome</keyword>
<dbReference type="AlphaFoldDB" id="A0A8T3A7X7"/>
<accession>A0A8T3A7X7</accession>
<evidence type="ECO:0000259" key="2">
    <source>
        <dbReference type="Pfam" id="PF03372"/>
    </source>
</evidence>
<dbReference type="Proteomes" id="UP000829196">
    <property type="component" value="Unassembled WGS sequence"/>
</dbReference>
<feature type="domain" description="Endonuclease/exonuclease/phosphatase" evidence="2">
    <location>
        <begin position="478"/>
        <end position="592"/>
    </location>
</feature>
<evidence type="ECO:0000256" key="1">
    <source>
        <dbReference type="SAM" id="MobiDB-lite"/>
    </source>
</evidence>
<dbReference type="InterPro" id="IPR005135">
    <property type="entry name" value="Endo/exonuclease/phosphatase"/>
</dbReference>
<protein>
    <recommendedName>
        <fullName evidence="2">Endonuclease/exonuclease/phosphatase domain-containing protein</fullName>
    </recommendedName>
</protein>
<dbReference type="Pfam" id="PF03372">
    <property type="entry name" value="Exo_endo_phos"/>
    <property type="match status" value="1"/>
</dbReference>
<name>A0A8T3A7X7_DENNO</name>
<dbReference type="SUPFAM" id="SSF56219">
    <property type="entry name" value="DNase I-like"/>
    <property type="match status" value="1"/>
</dbReference>
<comment type="caution">
    <text evidence="3">The sequence shown here is derived from an EMBL/GenBank/DDBJ whole genome shotgun (WGS) entry which is preliminary data.</text>
</comment>
<evidence type="ECO:0000313" key="3">
    <source>
        <dbReference type="EMBL" id="KAI0492084.1"/>
    </source>
</evidence>
<evidence type="ECO:0000313" key="4">
    <source>
        <dbReference type="Proteomes" id="UP000829196"/>
    </source>
</evidence>
<feature type="region of interest" description="Disordered" evidence="1">
    <location>
        <begin position="194"/>
        <end position="284"/>
    </location>
</feature>
<dbReference type="EMBL" id="JAGYWB010000018">
    <property type="protein sequence ID" value="KAI0492084.1"/>
    <property type="molecule type" value="Genomic_DNA"/>
</dbReference>
<feature type="region of interest" description="Disordered" evidence="1">
    <location>
        <begin position="1"/>
        <end position="24"/>
    </location>
</feature>
<feature type="compositionally biased region" description="Polar residues" evidence="1">
    <location>
        <begin position="233"/>
        <end position="242"/>
    </location>
</feature>